<dbReference type="InterPro" id="IPR023214">
    <property type="entry name" value="HAD_sf"/>
</dbReference>
<dbReference type="Pfam" id="PF08282">
    <property type="entry name" value="Hydrolase_3"/>
    <property type="match status" value="1"/>
</dbReference>
<dbReference type="RefSeq" id="WP_102768565.1">
    <property type="nucleotide sequence ID" value="NZ_POSP01000003.1"/>
</dbReference>
<feature type="binding site" evidence="11">
    <location>
        <position position="33"/>
    </location>
    <ligand>
        <name>Mg(2+)</name>
        <dbReference type="ChEBI" id="CHEBI:18420"/>
    </ligand>
</feature>
<comment type="similarity">
    <text evidence="3">Belongs to the KdsC family.</text>
</comment>
<keyword evidence="9 11" id="KW-0460">Magnesium</keyword>
<dbReference type="EC" id="3.1.3.45" evidence="5"/>
<sequence length="197" mass="20860">MGTTPLQAALRFPPELLLKAQGRALGLKAAIFDVDGVLTDGRIYIGEQGESFKAFSTLDGHGLKLLAQGSITPIIITGRDSPAVRRRVADLGLQHAVYGAKDKYAVAQPLLDQLGLQWDEVAAMGDDWPDLPLLTRAGFACAPAQAHAEVKAAAHYITTAAGGHGAARECCDLMLQANGRYQQLLNGHLDTLDGGHP</sequence>
<dbReference type="FunFam" id="3.40.50.1000:FF:000029">
    <property type="entry name" value="3-deoxy-D-manno-octulosonate 8-phosphate phosphatase KdsC"/>
    <property type="match status" value="1"/>
</dbReference>
<evidence type="ECO:0000256" key="11">
    <source>
        <dbReference type="PIRSR" id="PIRSR006118-2"/>
    </source>
</evidence>
<dbReference type="SFLD" id="SFLDG01136">
    <property type="entry name" value="C1.6:_Phosphoserine_Phosphatas"/>
    <property type="match status" value="1"/>
</dbReference>
<evidence type="ECO:0000256" key="4">
    <source>
        <dbReference type="ARBA" id="ARBA00011881"/>
    </source>
</evidence>
<dbReference type="GO" id="GO:0008781">
    <property type="term" value="F:N-acylneuraminate cytidylyltransferase activity"/>
    <property type="evidence" value="ECO:0007669"/>
    <property type="project" value="TreeGrafter"/>
</dbReference>
<proteinExistence type="inferred from homology"/>
<dbReference type="InterPro" id="IPR010023">
    <property type="entry name" value="KdsC_fam"/>
</dbReference>
<dbReference type="AlphaFoldDB" id="A0A2N8KYV8"/>
<keyword evidence="7 11" id="KW-0479">Metal-binding</keyword>
<evidence type="ECO:0000256" key="8">
    <source>
        <dbReference type="ARBA" id="ARBA00022801"/>
    </source>
</evidence>
<dbReference type="EMBL" id="POSP01000003">
    <property type="protein sequence ID" value="PND38647.1"/>
    <property type="molecule type" value="Genomic_DNA"/>
</dbReference>
<dbReference type="InterPro" id="IPR036412">
    <property type="entry name" value="HAD-like_sf"/>
</dbReference>
<dbReference type="Proteomes" id="UP000235916">
    <property type="component" value="Unassembled WGS sequence"/>
</dbReference>
<dbReference type="Gene3D" id="3.40.50.1000">
    <property type="entry name" value="HAD superfamily/HAD-like"/>
    <property type="match status" value="1"/>
</dbReference>
<evidence type="ECO:0000256" key="2">
    <source>
        <dbReference type="ARBA" id="ARBA00001946"/>
    </source>
</evidence>
<evidence type="ECO:0000313" key="12">
    <source>
        <dbReference type="EMBL" id="PND38647.1"/>
    </source>
</evidence>
<organism evidence="12 13">
    <name type="scientific">Kinneretia aquatilis</name>
    <dbReference type="NCBI Taxonomy" id="2070761"/>
    <lineage>
        <taxon>Bacteria</taxon>
        <taxon>Pseudomonadati</taxon>
        <taxon>Pseudomonadota</taxon>
        <taxon>Betaproteobacteria</taxon>
        <taxon>Burkholderiales</taxon>
        <taxon>Sphaerotilaceae</taxon>
        <taxon>Roseateles</taxon>
    </lineage>
</organism>
<keyword evidence="8" id="KW-0378">Hydrolase</keyword>
<reference evidence="12 13" key="1">
    <citation type="submission" date="2018-01" db="EMBL/GenBank/DDBJ databases">
        <title>Draft genome sequence of Paucibacter aquatile CR182 isolated from freshwater of the Nakdong River.</title>
        <authorList>
            <person name="Choi A."/>
            <person name="Chung E.J."/>
        </authorList>
    </citation>
    <scope>NUCLEOTIDE SEQUENCE [LARGE SCALE GENOMIC DNA]</scope>
    <source>
        <strain evidence="12 13">CR182</strain>
    </source>
</reference>
<dbReference type="CDD" id="cd01630">
    <property type="entry name" value="HAD_KDO-like"/>
    <property type="match status" value="1"/>
</dbReference>
<feature type="binding site" evidence="11">
    <location>
        <position position="126"/>
    </location>
    <ligand>
        <name>Mg(2+)</name>
        <dbReference type="ChEBI" id="CHEBI:18420"/>
    </ligand>
</feature>
<dbReference type="PANTHER" id="PTHR21485">
    <property type="entry name" value="HAD SUPERFAMILY MEMBERS CMAS AND KDSC"/>
    <property type="match status" value="1"/>
</dbReference>
<dbReference type="SFLD" id="SFLDS00003">
    <property type="entry name" value="Haloacid_Dehalogenase"/>
    <property type="match status" value="1"/>
</dbReference>
<comment type="subunit">
    <text evidence="4">Homotetramer.</text>
</comment>
<evidence type="ECO:0000256" key="3">
    <source>
        <dbReference type="ARBA" id="ARBA00005893"/>
    </source>
</evidence>
<dbReference type="GO" id="GO:0046872">
    <property type="term" value="F:metal ion binding"/>
    <property type="evidence" value="ECO:0007669"/>
    <property type="project" value="UniProtKB-KW"/>
</dbReference>
<feature type="binding site" evidence="11">
    <location>
        <position position="35"/>
    </location>
    <ligand>
        <name>substrate</name>
    </ligand>
</feature>
<gene>
    <name evidence="12" type="ORF">C1O66_14675</name>
</gene>
<dbReference type="GO" id="GO:0019143">
    <property type="term" value="F:3-deoxy-manno-octulosonate-8-phosphatase activity"/>
    <property type="evidence" value="ECO:0007669"/>
    <property type="project" value="UniProtKB-EC"/>
</dbReference>
<evidence type="ECO:0000256" key="10">
    <source>
        <dbReference type="ARBA" id="ARBA00031051"/>
    </source>
</evidence>
<comment type="caution">
    <text evidence="12">The sequence shown here is derived from an EMBL/GenBank/DDBJ whole genome shotgun (WGS) entry which is preliminary data.</text>
</comment>
<dbReference type="InterPro" id="IPR050793">
    <property type="entry name" value="CMP-NeuNAc_synthase"/>
</dbReference>
<dbReference type="OrthoDB" id="9805604at2"/>
<evidence type="ECO:0000256" key="5">
    <source>
        <dbReference type="ARBA" id="ARBA00013066"/>
    </source>
</evidence>
<dbReference type="SFLD" id="SFLDG01138">
    <property type="entry name" value="C1.6.2:_Deoxy-d-mannose-octulo"/>
    <property type="match status" value="1"/>
</dbReference>
<evidence type="ECO:0000256" key="9">
    <source>
        <dbReference type="ARBA" id="ARBA00022842"/>
    </source>
</evidence>
<evidence type="ECO:0000313" key="13">
    <source>
        <dbReference type="Proteomes" id="UP000235916"/>
    </source>
</evidence>
<name>A0A2N8KYV8_9BURK</name>
<accession>A0A2N8KYV8</accession>
<dbReference type="PANTHER" id="PTHR21485:SF3">
    <property type="entry name" value="N-ACYLNEURAMINATE CYTIDYLYLTRANSFERASE"/>
    <property type="match status" value="1"/>
</dbReference>
<comment type="catalytic activity">
    <reaction evidence="1">
        <text>3-deoxy-alpha-D-manno-2-octulosonate-8-phosphate + H2O = 3-deoxy-alpha-D-manno-oct-2-ulosonate + phosphate</text>
        <dbReference type="Rhea" id="RHEA:11500"/>
        <dbReference type="ChEBI" id="CHEBI:15377"/>
        <dbReference type="ChEBI" id="CHEBI:43474"/>
        <dbReference type="ChEBI" id="CHEBI:85985"/>
        <dbReference type="ChEBI" id="CHEBI:85986"/>
        <dbReference type="EC" id="3.1.3.45"/>
    </reaction>
</comment>
<dbReference type="SUPFAM" id="SSF56784">
    <property type="entry name" value="HAD-like"/>
    <property type="match status" value="1"/>
</dbReference>
<evidence type="ECO:0000256" key="7">
    <source>
        <dbReference type="ARBA" id="ARBA00022723"/>
    </source>
</evidence>
<keyword evidence="13" id="KW-1185">Reference proteome</keyword>
<evidence type="ECO:0000256" key="1">
    <source>
        <dbReference type="ARBA" id="ARBA00000898"/>
    </source>
</evidence>
<protein>
    <recommendedName>
        <fullName evidence="6">3-deoxy-D-manno-octulosonate 8-phosphate phosphatase KdsC</fullName>
        <ecNumber evidence="5">3.1.3.45</ecNumber>
    </recommendedName>
    <alternativeName>
        <fullName evidence="10">KDO 8-P phosphatase</fullName>
    </alternativeName>
</protein>
<dbReference type="NCBIfam" id="TIGR01670">
    <property type="entry name" value="KdsC-phosphatas"/>
    <property type="match status" value="1"/>
</dbReference>
<evidence type="ECO:0000256" key="6">
    <source>
        <dbReference type="ARBA" id="ARBA00020092"/>
    </source>
</evidence>
<dbReference type="PIRSF" id="PIRSF006118">
    <property type="entry name" value="KDO8-P_Ptase"/>
    <property type="match status" value="1"/>
</dbReference>
<comment type="cofactor">
    <cofactor evidence="2 11">
        <name>Mg(2+)</name>
        <dbReference type="ChEBI" id="CHEBI:18420"/>
    </cofactor>
</comment>